<dbReference type="FunFam" id="2.40.50.140:FF:000002">
    <property type="entry name" value="Translation initiation factor IF-1"/>
    <property type="match status" value="1"/>
</dbReference>
<dbReference type="GO" id="GO:0005829">
    <property type="term" value="C:cytosol"/>
    <property type="evidence" value="ECO:0007669"/>
    <property type="project" value="TreeGrafter"/>
</dbReference>
<evidence type="ECO:0000256" key="5">
    <source>
        <dbReference type="ARBA" id="ARBA00022917"/>
    </source>
</evidence>
<reference evidence="8" key="1">
    <citation type="journal article" date="2014" name="Ann. Bot.">
        <title>Resolving ancient radiations: can complete plastid gene sets elucidate deep relationships among the tropical gingers (Zingiberales)?</title>
        <authorList>
            <person name="Barrett C.F."/>
            <person name="Specht C.D."/>
            <person name="Leebens-Mack J."/>
            <person name="Stevenson D.W."/>
            <person name="Zomlefer W.B."/>
            <person name="Davis J.I."/>
        </authorList>
    </citation>
    <scope>NUCLEOTIDE SEQUENCE</scope>
</reference>
<accession>U6A5B1</accession>
<dbReference type="PANTHER" id="PTHR33370:SF1">
    <property type="entry name" value="TRANSLATION INITIATION FACTOR IF-1, CHLOROPLASTIC"/>
    <property type="match status" value="1"/>
</dbReference>
<dbReference type="NCBIfam" id="TIGR00008">
    <property type="entry name" value="infA"/>
    <property type="match status" value="1"/>
</dbReference>
<dbReference type="PANTHER" id="PTHR33370">
    <property type="entry name" value="TRANSLATION INITIATION FACTOR IF-1, CHLOROPLASTIC"/>
    <property type="match status" value="1"/>
</dbReference>
<dbReference type="GO" id="GO:0043022">
    <property type="term" value="F:ribosome binding"/>
    <property type="evidence" value="ECO:0007669"/>
    <property type="project" value="UniProtKB-UniRule"/>
</dbReference>
<dbReference type="HAMAP" id="MF_00075">
    <property type="entry name" value="IF_1"/>
    <property type="match status" value="1"/>
</dbReference>
<dbReference type="Gene3D" id="2.40.50.140">
    <property type="entry name" value="Nucleic acid-binding proteins"/>
    <property type="match status" value="1"/>
</dbReference>
<comment type="subcellular location">
    <subcellularLocation>
        <location evidence="6">Cytoplasm</location>
    </subcellularLocation>
</comment>
<feature type="domain" description="S1-like" evidence="7">
    <location>
        <begin position="1"/>
        <end position="73"/>
    </location>
</feature>
<protein>
    <recommendedName>
        <fullName evidence="6">Translation initiation factor IF-1</fullName>
    </recommendedName>
</protein>
<keyword evidence="8" id="KW-0934">Plastid</keyword>
<dbReference type="Pfam" id="PF01176">
    <property type="entry name" value="eIF-1a"/>
    <property type="match status" value="1"/>
</dbReference>
<evidence type="ECO:0000259" key="7">
    <source>
        <dbReference type="PROSITE" id="PS50832"/>
    </source>
</evidence>
<keyword evidence="4 6" id="KW-0396">Initiation factor</keyword>
<dbReference type="InterPro" id="IPR006196">
    <property type="entry name" value="RNA-binding_domain_S1_IF1"/>
</dbReference>
<dbReference type="EMBL" id="KF601569">
    <property type="protein sequence ID" value="AHA12715.1"/>
    <property type="molecule type" value="Genomic_DNA"/>
</dbReference>
<evidence type="ECO:0000256" key="1">
    <source>
        <dbReference type="ARBA" id="ARBA00003935"/>
    </source>
</evidence>
<organism evidence="8">
    <name type="scientific">Orchidantha fimbriata</name>
    <dbReference type="NCBI Taxonomy" id="4658"/>
    <lineage>
        <taxon>Eukaryota</taxon>
        <taxon>Viridiplantae</taxon>
        <taxon>Streptophyta</taxon>
        <taxon>Embryophyta</taxon>
        <taxon>Tracheophyta</taxon>
        <taxon>Spermatophyta</taxon>
        <taxon>Magnoliopsida</taxon>
        <taxon>Liliopsida</taxon>
        <taxon>Zingiberales</taxon>
        <taxon>Lowiaceae</taxon>
        <taxon>Orchidantha</taxon>
    </lineage>
</organism>
<dbReference type="GO" id="GO:0003743">
    <property type="term" value="F:translation initiation factor activity"/>
    <property type="evidence" value="ECO:0007669"/>
    <property type="project" value="UniProtKB-UniRule"/>
</dbReference>
<keyword evidence="5 6" id="KW-0648">Protein biosynthesis</keyword>
<geneLocation type="plastid" evidence="8"/>
<proteinExistence type="inferred from homology"/>
<name>U6A5B1_9LILI</name>
<comment type="subunit">
    <text evidence="3 6">Component of the 30S ribosomal translation pre-initiation complex which assembles on the 30S ribosome in the order IF-2 and IF-3, IF-1 and N-formylmethionyl-tRNA(fMet); mRNA recruitment can occur at any time during PIC assembly.</text>
</comment>
<keyword evidence="6" id="KW-0963">Cytoplasm</keyword>
<dbReference type="GO" id="GO:0019843">
    <property type="term" value="F:rRNA binding"/>
    <property type="evidence" value="ECO:0007669"/>
    <property type="project" value="UniProtKB-UniRule"/>
</dbReference>
<keyword evidence="6" id="KW-0694">RNA-binding</keyword>
<evidence type="ECO:0000256" key="2">
    <source>
        <dbReference type="ARBA" id="ARBA00010939"/>
    </source>
</evidence>
<dbReference type="AlphaFoldDB" id="U6A5B1"/>
<dbReference type="SUPFAM" id="SSF50249">
    <property type="entry name" value="Nucleic acid-binding proteins"/>
    <property type="match status" value="1"/>
</dbReference>
<evidence type="ECO:0000256" key="4">
    <source>
        <dbReference type="ARBA" id="ARBA00022540"/>
    </source>
</evidence>
<gene>
    <name evidence="6 8" type="primary">infA</name>
</gene>
<evidence type="ECO:0000256" key="3">
    <source>
        <dbReference type="ARBA" id="ARBA00011599"/>
    </source>
</evidence>
<comment type="similarity">
    <text evidence="2 6">Belongs to the IF-1 family.</text>
</comment>
<dbReference type="InterPro" id="IPR004368">
    <property type="entry name" value="TIF_IF1"/>
</dbReference>
<evidence type="ECO:0000256" key="6">
    <source>
        <dbReference type="HAMAP-Rule" id="MF_00075"/>
    </source>
</evidence>
<dbReference type="PROSITE" id="PS50832">
    <property type="entry name" value="S1_IF1_TYPE"/>
    <property type="match status" value="1"/>
</dbReference>
<keyword evidence="6" id="KW-0699">rRNA-binding</keyword>
<dbReference type="InterPro" id="IPR012340">
    <property type="entry name" value="NA-bd_OB-fold"/>
</dbReference>
<sequence length="88" mass="10402">MEDKEKKVIHEGLIVKGFPNGMFQVRLDNGNEVLGYISGNIRRNFIQILPGDRVQIEISRYDLTKGRIIYRLRHKEEEDGDEYDYDED</sequence>
<evidence type="ECO:0000313" key="8">
    <source>
        <dbReference type="EMBL" id="AHA12715.1"/>
    </source>
</evidence>
<dbReference type="CDD" id="cd04451">
    <property type="entry name" value="S1_IF1"/>
    <property type="match status" value="1"/>
</dbReference>
<comment type="function">
    <text evidence="1 6">One of the essential components for the initiation of protein synthesis. Stabilizes the binding of IF-2 and IF-3 on the 30S subunit to which N-formylmethionyl-tRNA(fMet) subsequently binds. Helps modulate mRNA selection, yielding the 30S pre-initiation complex (PIC). Upon addition of the 50S ribosomal subunit IF-1, IF-2 and IF-3 are released leaving the mature 70S translation initiation complex.</text>
</comment>